<proteinExistence type="predicted"/>
<dbReference type="InterPro" id="IPR011990">
    <property type="entry name" value="TPR-like_helical_dom_sf"/>
</dbReference>
<comment type="caution">
    <text evidence="1">The sequence shown here is derived from an EMBL/GenBank/DDBJ whole genome shotgun (WGS) entry which is preliminary data.</text>
</comment>
<gene>
    <name evidence="1" type="ORF">H9876_02705</name>
</gene>
<reference evidence="1" key="2">
    <citation type="submission" date="2021-04" db="EMBL/GenBank/DDBJ databases">
        <authorList>
            <person name="Gilroy R."/>
        </authorList>
    </citation>
    <scope>NUCLEOTIDE SEQUENCE</scope>
    <source>
        <strain evidence="1">ChiHejej3B27-2180</strain>
    </source>
</reference>
<evidence type="ECO:0008006" key="3">
    <source>
        <dbReference type="Google" id="ProtNLM"/>
    </source>
</evidence>
<protein>
    <recommendedName>
        <fullName evidence="3">TPR repeat-containing protein</fullName>
    </recommendedName>
</protein>
<evidence type="ECO:0000313" key="1">
    <source>
        <dbReference type="EMBL" id="HIW70278.1"/>
    </source>
</evidence>
<dbReference type="Proteomes" id="UP000886878">
    <property type="component" value="Unassembled WGS sequence"/>
</dbReference>
<dbReference type="AlphaFoldDB" id="A0A9D1QNV6"/>
<name>A0A9D1QNV6_9LACO</name>
<evidence type="ECO:0000313" key="2">
    <source>
        <dbReference type="Proteomes" id="UP000886878"/>
    </source>
</evidence>
<dbReference type="EMBL" id="DXGK01000050">
    <property type="protein sequence ID" value="HIW70278.1"/>
    <property type="molecule type" value="Genomic_DNA"/>
</dbReference>
<reference evidence="1" key="1">
    <citation type="journal article" date="2021" name="PeerJ">
        <title>Extensive microbial diversity within the chicken gut microbiome revealed by metagenomics and culture.</title>
        <authorList>
            <person name="Gilroy R."/>
            <person name="Ravi A."/>
            <person name="Getino M."/>
            <person name="Pursley I."/>
            <person name="Horton D.L."/>
            <person name="Alikhan N.F."/>
            <person name="Baker D."/>
            <person name="Gharbi K."/>
            <person name="Hall N."/>
            <person name="Watson M."/>
            <person name="Adriaenssens E.M."/>
            <person name="Foster-Nyarko E."/>
            <person name="Jarju S."/>
            <person name="Secka A."/>
            <person name="Antonio M."/>
            <person name="Oren A."/>
            <person name="Chaudhuri R.R."/>
            <person name="La Ragione R."/>
            <person name="Hildebrand F."/>
            <person name="Pallen M.J."/>
        </authorList>
    </citation>
    <scope>NUCLEOTIDE SEQUENCE</scope>
    <source>
        <strain evidence="1">ChiHejej3B27-2180</strain>
    </source>
</reference>
<accession>A0A9D1QNV6</accession>
<organism evidence="1 2">
    <name type="scientific">Candidatus Limosilactobacillus merdipullorum</name>
    <dbReference type="NCBI Taxonomy" id="2838653"/>
    <lineage>
        <taxon>Bacteria</taxon>
        <taxon>Bacillati</taxon>
        <taxon>Bacillota</taxon>
        <taxon>Bacilli</taxon>
        <taxon>Lactobacillales</taxon>
        <taxon>Lactobacillaceae</taxon>
        <taxon>Limosilactobacillus</taxon>
    </lineage>
</organism>
<dbReference type="Gene3D" id="1.25.40.10">
    <property type="entry name" value="Tetratricopeptide repeat domain"/>
    <property type="match status" value="1"/>
</dbReference>
<sequence length="299" mass="34197">MNQKQQEQLQQGRQLINQGKYQRAIDILQPLNEQTADYQVNRALTEALYHDGQVQLAIKIAEDHVEDYLQSQGGAMQLVTLELAGQQFITARRQAAFVPKWQAELLKQVEAAEAKAQQEMGTSLNAKLKSFYHLGDGSFNKQRQRLIEAEQLPLSMYLTGALFLLRDPFTKPVIKSSLLETLQPLKIDRQVTILWLDDHEYRLNLRDLQPLTKVKEVVAAQQLIDEKYGQSDPSTLSAVNDQFQLQMIFLYPFINKAMVDPAAWVTAMTSFGKLVSPSKAVNDALKWQRKIQRLVDQMR</sequence>